<name>A0A9W9G8K0_9EURO</name>
<keyword evidence="3" id="KW-1185">Reference proteome</keyword>
<feature type="domain" description="FAD dependent oxidoreductase" evidence="1">
    <location>
        <begin position="40"/>
        <end position="419"/>
    </location>
</feature>
<dbReference type="Gene3D" id="3.30.9.10">
    <property type="entry name" value="D-Amino Acid Oxidase, subunit A, domain 2"/>
    <property type="match status" value="1"/>
</dbReference>
<proteinExistence type="predicted"/>
<organism evidence="2 3">
    <name type="scientific">Penicillium angulare</name>
    <dbReference type="NCBI Taxonomy" id="116970"/>
    <lineage>
        <taxon>Eukaryota</taxon>
        <taxon>Fungi</taxon>
        <taxon>Dikarya</taxon>
        <taxon>Ascomycota</taxon>
        <taxon>Pezizomycotina</taxon>
        <taxon>Eurotiomycetes</taxon>
        <taxon>Eurotiomycetidae</taxon>
        <taxon>Eurotiales</taxon>
        <taxon>Aspergillaceae</taxon>
        <taxon>Penicillium</taxon>
    </lineage>
</organism>
<dbReference type="OrthoDB" id="429143at2759"/>
<dbReference type="AlphaFoldDB" id="A0A9W9G8K0"/>
<dbReference type="Proteomes" id="UP001149165">
    <property type="component" value="Unassembled WGS sequence"/>
</dbReference>
<reference evidence="2" key="1">
    <citation type="submission" date="2022-11" db="EMBL/GenBank/DDBJ databases">
        <authorList>
            <person name="Petersen C."/>
        </authorList>
    </citation>
    <scope>NUCLEOTIDE SEQUENCE</scope>
    <source>
        <strain evidence="2">IBT 30069</strain>
    </source>
</reference>
<comment type="caution">
    <text evidence="2">The sequence shown here is derived from an EMBL/GenBank/DDBJ whole genome shotgun (WGS) entry which is preliminary data.</text>
</comment>
<dbReference type="SUPFAM" id="SSF51905">
    <property type="entry name" value="FAD/NAD(P)-binding domain"/>
    <property type="match status" value="1"/>
</dbReference>
<dbReference type="GO" id="GO:0005737">
    <property type="term" value="C:cytoplasm"/>
    <property type="evidence" value="ECO:0007669"/>
    <property type="project" value="TreeGrafter"/>
</dbReference>
<dbReference type="InterPro" id="IPR006076">
    <property type="entry name" value="FAD-dep_OxRdtase"/>
</dbReference>
<evidence type="ECO:0000313" key="2">
    <source>
        <dbReference type="EMBL" id="KAJ5114145.1"/>
    </source>
</evidence>
<gene>
    <name evidence="2" type="ORF">N7456_002679</name>
</gene>
<evidence type="ECO:0000313" key="3">
    <source>
        <dbReference type="Proteomes" id="UP001149165"/>
    </source>
</evidence>
<sequence>MSTENKQGFPAHNPLTSYWLKDPHPLASFRSSENVPDECDIAIIGTGLAGVATAYHILSDPDISAIKPNIVLLEARKACSGATGRNGGHLKLATWVARQTILNFGQEAAEEVVEHQLKQLSALHDVAAKENIDCELRVTRSFDIFFDESHASEMREFVTACKEKGVAWAEHIEWIEASISDQVTGMKDTKGALSVPAVSLWPYKLVTGLLARVLELGGKLYTETSVKKVEESAEYTTLTTSRGTIHAKKTIFATNAYTAALLPQFEGVITPFKGQNSHLAPVSSFQPTKPLDYTYNLHFNRKYADYLNPRPDNGIILGGAKWTYEDTIDRNEWWNTTDDTTLINDASTEHFDSVMETHFQGWEQAKAYHDSVWTGIMGQTPDSFPHIGRVPGSQNQWLLAGFNGAGMLMIFTASRGIAKMVLNELDYKDTGMPRLFKSTFERLAVKNSGFN</sequence>
<evidence type="ECO:0000259" key="1">
    <source>
        <dbReference type="Pfam" id="PF01266"/>
    </source>
</evidence>
<dbReference type="Gene3D" id="3.50.50.60">
    <property type="entry name" value="FAD/NAD(P)-binding domain"/>
    <property type="match status" value="1"/>
</dbReference>
<dbReference type="PANTHER" id="PTHR13847">
    <property type="entry name" value="SARCOSINE DEHYDROGENASE-RELATED"/>
    <property type="match status" value="1"/>
</dbReference>
<accession>A0A9W9G8K0</accession>
<dbReference type="InterPro" id="IPR036188">
    <property type="entry name" value="FAD/NAD-bd_sf"/>
</dbReference>
<dbReference type="Pfam" id="PF01266">
    <property type="entry name" value="DAO"/>
    <property type="match status" value="1"/>
</dbReference>
<protein>
    <recommendedName>
        <fullName evidence="1">FAD dependent oxidoreductase domain-containing protein</fullName>
    </recommendedName>
</protein>
<dbReference type="EMBL" id="JAPQKH010000002">
    <property type="protein sequence ID" value="KAJ5114145.1"/>
    <property type="molecule type" value="Genomic_DNA"/>
</dbReference>
<reference evidence="2" key="2">
    <citation type="journal article" date="2023" name="IMA Fungus">
        <title>Comparative genomic study of the Penicillium genus elucidates a diverse pangenome and 15 lateral gene transfer events.</title>
        <authorList>
            <person name="Petersen C."/>
            <person name="Sorensen T."/>
            <person name="Nielsen M.R."/>
            <person name="Sondergaard T.E."/>
            <person name="Sorensen J.L."/>
            <person name="Fitzpatrick D.A."/>
            <person name="Frisvad J.C."/>
            <person name="Nielsen K.L."/>
        </authorList>
    </citation>
    <scope>NUCLEOTIDE SEQUENCE</scope>
    <source>
        <strain evidence="2">IBT 30069</strain>
    </source>
</reference>
<dbReference type="PANTHER" id="PTHR13847:SF279">
    <property type="entry name" value="FAD DEPENDENT OXIDOREDUCTASE DOMAIN-CONTAINING PROTEIN-RELATED"/>
    <property type="match status" value="1"/>
</dbReference>